<sequence length="262" mass="27785">MSPTLKMPEPLILAWSLQQNLDQHPEGPDKLIITRLLAMATTTARLACDLAQTPGGKLEIHCVLQDQFSKGTVGVLNAFSAVFDTLENELDHTSTPDGSGNSHLGCGQDTANEASSCDAARSVSPAPTQVVCSHVDSSLVASLTPPLMDALTQPLLSAIQEPLICAIQEPLLAALQKSLLEMLSDRPLTDQLLVSLSRQPHDVTGIPSTGLTPWSRPSRQTSTTSLVPSTSVLSSKALDPVATSSSGFKHKKKRVLPPSWLG</sequence>
<dbReference type="AlphaFoldDB" id="A0A4Q9Q3X0"/>
<evidence type="ECO:0000313" key="3">
    <source>
        <dbReference type="Proteomes" id="UP000292082"/>
    </source>
</evidence>
<evidence type="ECO:0000256" key="1">
    <source>
        <dbReference type="SAM" id="MobiDB-lite"/>
    </source>
</evidence>
<proteinExistence type="predicted"/>
<protein>
    <submittedName>
        <fullName evidence="2">Uncharacterized protein</fullName>
    </submittedName>
</protein>
<organism evidence="2 3">
    <name type="scientific">Dichomitus squalens</name>
    <dbReference type="NCBI Taxonomy" id="114155"/>
    <lineage>
        <taxon>Eukaryota</taxon>
        <taxon>Fungi</taxon>
        <taxon>Dikarya</taxon>
        <taxon>Basidiomycota</taxon>
        <taxon>Agaricomycotina</taxon>
        <taxon>Agaricomycetes</taxon>
        <taxon>Polyporales</taxon>
        <taxon>Polyporaceae</taxon>
        <taxon>Dichomitus</taxon>
    </lineage>
</organism>
<accession>A0A4Q9Q3X0</accession>
<gene>
    <name evidence="2" type="ORF">BD310DRAFT_812880</name>
</gene>
<feature type="compositionally biased region" description="Polar residues" evidence="1">
    <location>
        <begin position="206"/>
        <end position="220"/>
    </location>
</feature>
<reference evidence="2 3" key="1">
    <citation type="submission" date="2019-01" db="EMBL/GenBank/DDBJ databases">
        <title>Draft genome sequences of three monokaryotic isolates of the white-rot basidiomycete fungus Dichomitus squalens.</title>
        <authorList>
            <consortium name="DOE Joint Genome Institute"/>
            <person name="Lopez S.C."/>
            <person name="Andreopoulos B."/>
            <person name="Pangilinan J."/>
            <person name="Lipzen A."/>
            <person name="Riley R."/>
            <person name="Ahrendt S."/>
            <person name="Ng V."/>
            <person name="Barry K."/>
            <person name="Daum C."/>
            <person name="Grigoriev I.V."/>
            <person name="Hilden K.S."/>
            <person name="Makela M.R."/>
            <person name="de Vries R.P."/>
        </authorList>
    </citation>
    <scope>NUCLEOTIDE SEQUENCE [LARGE SCALE GENOMIC DNA]</scope>
    <source>
        <strain evidence="2 3">CBS 464.89</strain>
    </source>
</reference>
<evidence type="ECO:0000313" key="2">
    <source>
        <dbReference type="EMBL" id="TBU61731.1"/>
    </source>
</evidence>
<feature type="region of interest" description="Disordered" evidence="1">
    <location>
        <begin position="90"/>
        <end position="111"/>
    </location>
</feature>
<name>A0A4Q9Q3X0_9APHY</name>
<keyword evidence="3" id="KW-1185">Reference proteome</keyword>
<feature type="region of interest" description="Disordered" evidence="1">
    <location>
        <begin position="204"/>
        <end position="229"/>
    </location>
</feature>
<dbReference type="EMBL" id="ML145097">
    <property type="protein sequence ID" value="TBU61731.1"/>
    <property type="molecule type" value="Genomic_DNA"/>
</dbReference>
<dbReference type="Proteomes" id="UP000292082">
    <property type="component" value="Unassembled WGS sequence"/>
</dbReference>